<dbReference type="AlphaFoldDB" id="A0A2T2XCF1"/>
<comment type="caution">
    <text evidence="1">The sequence shown here is derived from an EMBL/GenBank/DDBJ whole genome shotgun (WGS) entry which is preliminary data.</text>
</comment>
<evidence type="ECO:0000313" key="2">
    <source>
        <dbReference type="Proteomes" id="UP000242972"/>
    </source>
</evidence>
<evidence type="ECO:0000313" key="1">
    <source>
        <dbReference type="EMBL" id="PSR32169.1"/>
    </source>
</evidence>
<dbReference type="PROSITE" id="PS51257">
    <property type="entry name" value="PROKAR_LIPOPROTEIN"/>
    <property type="match status" value="1"/>
</dbReference>
<reference evidence="1 2" key="1">
    <citation type="journal article" date="2014" name="BMC Genomics">
        <title>Comparison of environmental and isolate Sulfobacillus genomes reveals diverse carbon, sulfur, nitrogen, and hydrogen metabolisms.</title>
        <authorList>
            <person name="Justice N.B."/>
            <person name="Norman A."/>
            <person name="Brown C.T."/>
            <person name="Singh A."/>
            <person name="Thomas B.C."/>
            <person name="Banfield J.F."/>
        </authorList>
    </citation>
    <scope>NUCLEOTIDE SEQUENCE [LARGE SCALE GENOMIC DNA]</scope>
    <source>
        <strain evidence="1">AMDSBA4</strain>
    </source>
</reference>
<accession>A0A2T2XCF1</accession>
<proteinExistence type="predicted"/>
<dbReference type="Proteomes" id="UP000242972">
    <property type="component" value="Unassembled WGS sequence"/>
</dbReference>
<name>A0A2T2XCF1_9FIRM</name>
<protein>
    <submittedName>
        <fullName evidence="1">Uncharacterized protein</fullName>
    </submittedName>
</protein>
<dbReference type="EMBL" id="PXYW01000050">
    <property type="protein sequence ID" value="PSR32169.1"/>
    <property type="molecule type" value="Genomic_DNA"/>
</dbReference>
<sequence length="170" mass="18653">MRINLALHRYRLLIGLGAIGLLAAGCGNPNSIAAMPRPVQQVVNSPTLSGNNIGVNMLLATGNQSYIGSGVIPGYYNFGPAQDQGSDTYYVNFEVPVNLAGIEKRMGYEPKAIESTTYINYDYINIEPLPNEAYDRLYYDPNTNYAPFRFKLNADGTIMDESWDAVAVNS</sequence>
<gene>
    <name evidence="1" type="ORF">C7B46_15550</name>
</gene>
<organism evidence="1 2">
    <name type="scientific">Sulfobacillus benefaciens</name>
    <dbReference type="NCBI Taxonomy" id="453960"/>
    <lineage>
        <taxon>Bacteria</taxon>
        <taxon>Bacillati</taxon>
        <taxon>Bacillota</taxon>
        <taxon>Clostridia</taxon>
        <taxon>Eubacteriales</taxon>
        <taxon>Clostridiales Family XVII. Incertae Sedis</taxon>
        <taxon>Sulfobacillus</taxon>
    </lineage>
</organism>